<keyword evidence="1" id="KW-1133">Transmembrane helix</keyword>
<name>H7EJR0_9SPIR</name>
<feature type="transmembrane region" description="Helical" evidence="1">
    <location>
        <begin position="286"/>
        <end position="304"/>
    </location>
</feature>
<dbReference type="Pfam" id="PF13687">
    <property type="entry name" value="DUF4153"/>
    <property type="match status" value="1"/>
</dbReference>
<dbReference type="AlphaFoldDB" id="H7EJR0"/>
<protein>
    <recommendedName>
        <fullName evidence="4">DUF4153 domain-containing protein</fullName>
    </recommendedName>
</protein>
<evidence type="ECO:0000313" key="2">
    <source>
        <dbReference type="EMBL" id="EIC02180.1"/>
    </source>
</evidence>
<evidence type="ECO:0008006" key="4">
    <source>
        <dbReference type="Google" id="ProtNLM"/>
    </source>
</evidence>
<keyword evidence="1" id="KW-0472">Membrane</keyword>
<feature type="transmembrane region" description="Helical" evidence="1">
    <location>
        <begin position="253"/>
        <end position="274"/>
    </location>
</feature>
<dbReference type="Proteomes" id="UP000003571">
    <property type="component" value="Unassembled WGS sequence"/>
</dbReference>
<keyword evidence="3" id="KW-1185">Reference proteome</keyword>
<comment type="caution">
    <text evidence="2">The sequence shown here is derived from an EMBL/GenBank/DDBJ whole genome shotgun (WGS) entry which is preliminary data.</text>
</comment>
<evidence type="ECO:0000313" key="3">
    <source>
        <dbReference type="Proteomes" id="UP000003571"/>
    </source>
</evidence>
<sequence>MDEKENGKNKKGIRGAILSAPSEIAAGARKFPAVYIIGAIGAAVTTLTFVSDDIEKFMPFTLASMWSQVMAVMLSMAAGALKEKPNSKIAANAISLAVFVPVCVWCRSQYDNEPYFPLTYFSTICAVMLACGFLAAKKHREKAAAHLSASLSVAGIITGCVSASLEIILTAINTLFGSIDEGLFVGAAAGSAFLVFMPMLAEGETKEYEEIRIPKAVLFSYKNALLPLFAVYIAVLYAYLLKSAVIRKMPSNMINIFVSIATASFIELRMTLGAFGGKAVGAFRKYGAYALVPLVIVQCAAWGIRVGAYGLTTARYASLLYIIFSVLCILGAIISNFRAFDIDKWSWLILAFFMIFACLPRVNVIDLPEFQQASRIERVLKAHNLLRDGKIDVGRTDAELSDEEKTLIHDAWGEISNVRGRIGWLENIHSANDFGFEPPDYSKSREHTFVDAEKNEWINVRGFSRIRKIDGSSWDGTRFTITAGGIYVDITDELLAVENSEEPLLIDKDGMRIVITAADASEYGPRDKKRYYSNAVGYILE</sequence>
<dbReference type="RefSeq" id="WP_002703561.1">
    <property type="nucleotide sequence ID" value="NZ_AGRW01000042.1"/>
</dbReference>
<dbReference type="STRING" id="907348.TresaDRAFT_2160"/>
<dbReference type="InterPro" id="IPR025291">
    <property type="entry name" value="DUF4153"/>
</dbReference>
<accession>H7EJR0</accession>
<feature type="transmembrane region" description="Helical" evidence="1">
    <location>
        <begin position="221"/>
        <end position="241"/>
    </location>
</feature>
<feature type="transmembrane region" description="Helical" evidence="1">
    <location>
        <begin position="89"/>
        <end position="110"/>
    </location>
</feature>
<feature type="transmembrane region" description="Helical" evidence="1">
    <location>
        <begin position="116"/>
        <end position="136"/>
    </location>
</feature>
<evidence type="ECO:0000256" key="1">
    <source>
        <dbReference type="SAM" id="Phobius"/>
    </source>
</evidence>
<feature type="transmembrane region" description="Helical" evidence="1">
    <location>
        <begin position="345"/>
        <end position="362"/>
    </location>
</feature>
<feature type="transmembrane region" description="Helical" evidence="1">
    <location>
        <begin position="148"/>
        <end position="176"/>
    </location>
</feature>
<dbReference type="PATRIC" id="fig|907348.3.peg.1109"/>
<keyword evidence="1" id="KW-0812">Transmembrane</keyword>
<dbReference type="eggNOG" id="COG1835">
    <property type="taxonomic scope" value="Bacteria"/>
</dbReference>
<feature type="transmembrane region" description="Helical" evidence="1">
    <location>
        <begin position="33"/>
        <end position="51"/>
    </location>
</feature>
<feature type="transmembrane region" description="Helical" evidence="1">
    <location>
        <begin position="57"/>
        <end position="77"/>
    </location>
</feature>
<organism evidence="2 3">
    <name type="scientific">Treponema saccharophilum DSM 2985</name>
    <dbReference type="NCBI Taxonomy" id="907348"/>
    <lineage>
        <taxon>Bacteria</taxon>
        <taxon>Pseudomonadati</taxon>
        <taxon>Spirochaetota</taxon>
        <taxon>Spirochaetia</taxon>
        <taxon>Spirochaetales</taxon>
        <taxon>Treponemataceae</taxon>
        <taxon>Treponema</taxon>
    </lineage>
</organism>
<gene>
    <name evidence="2" type="ORF">TresaDRAFT_2160</name>
</gene>
<reference evidence="2 3" key="1">
    <citation type="submission" date="2011-09" db="EMBL/GenBank/DDBJ databases">
        <title>The draft genome of Treponema saccharophilum DSM 2985.</title>
        <authorList>
            <consortium name="US DOE Joint Genome Institute (JGI-PGF)"/>
            <person name="Lucas S."/>
            <person name="Copeland A."/>
            <person name="Lapidus A."/>
            <person name="Glavina del Rio T."/>
            <person name="Dalin E."/>
            <person name="Tice H."/>
            <person name="Bruce D."/>
            <person name="Goodwin L."/>
            <person name="Pitluck S."/>
            <person name="Peters L."/>
            <person name="Kyrpides N."/>
            <person name="Mavromatis K."/>
            <person name="Ivanova N."/>
            <person name="Markowitz V."/>
            <person name="Cheng J.-F."/>
            <person name="Hugenholtz P."/>
            <person name="Woyke T."/>
            <person name="Wu D."/>
            <person name="Gronow S."/>
            <person name="Wellnitz S."/>
            <person name="Brambilla E."/>
            <person name="Klenk H.-P."/>
            <person name="Eisen J.A."/>
        </authorList>
    </citation>
    <scope>NUCLEOTIDE SEQUENCE [LARGE SCALE GENOMIC DNA]</scope>
    <source>
        <strain evidence="2 3">DSM 2985</strain>
    </source>
</reference>
<dbReference type="OrthoDB" id="1633591at2"/>
<feature type="transmembrane region" description="Helical" evidence="1">
    <location>
        <begin position="316"/>
        <end position="333"/>
    </location>
</feature>
<proteinExistence type="predicted"/>
<dbReference type="EMBL" id="AGRW01000042">
    <property type="protein sequence ID" value="EIC02180.1"/>
    <property type="molecule type" value="Genomic_DNA"/>
</dbReference>